<dbReference type="AlphaFoldDB" id="A0A543ACB0"/>
<evidence type="ECO:0000313" key="5">
    <source>
        <dbReference type="EMBL" id="TQL70218.1"/>
    </source>
</evidence>
<evidence type="ECO:0000259" key="2">
    <source>
        <dbReference type="Pfam" id="PF13556"/>
    </source>
</evidence>
<evidence type="ECO:0000259" key="3">
    <source>
        <dbReference type="Pfam" id="PF14361"/>
    </source>
</evidence>
<gene>
    <name evidence="5" type="ORF">FB381_4147</name>
</gene>
<dbReference type="Pfam" id="PF17853">
    <property type="entry name" value="GGDEF_2"/>
    <property type="match status" value="1"/>
</dbReference>
<keyword evidence="6" id="KW-1185">Reference proteome</keyword>
<feature type="domain" description="CdaR GGDEF-like" evidence="4">
    <location>
        <begin position="192"/>
        <end position="293"/>
    </location>
</feature>
<sequence>MDVMRDTSSDSGLRPLVERAWASLVSQADAIADDITLTLIAIQPEWHRHADPSIRADLRSSTREHVRRGIRAMAGLTPGANPVDLWRDTGRRRARQGVPLEFCLNAYTVGTRMLWEAMVHQQAVLGIDDRVMVLAGRQVWTDLDVQNSVMSAAYRKESALLQRRDLQLQGRLLDGLAEGRGGDPAFAAEVQDILGIAADAQMACVVAAFDGNRDSPLRNPDDRLDKAGLISFWHVRGDHHFGLVPLGSRQVDEAVADLVEQLEGCNSGRVGIATADALSGFGTAFQLATHTVETVPRGRTDIAVVDERLPQVLLTASPAVSNLLVRRTLGPILAQPPHQSDVLLATLRALIAHGGSPTHAAEDLICHRNTVIYRIKQIQSLTGRSISNPSDRLLLALALMALEK</sequence>
<evidence type="ECO:0000259" key="4">
    <source>
        <dbReference type="Pfam" id="PF17853"/>
    </source>
</evidence>
<evidence type="ECO:0000256" key="1">
    <source>
        <dbReference type="ARBA" id="ARBA00006754"/>
    </source>
</evidence>
<comment type="similarity">
    <text evidence="1">Belongs to the CdaR family.</text>
</comment>
<dbReference type="Gene3D" id="1.10.10.2840">
    <property type="entry name" value="PucR C-terminal helix-turn-helix domain"/>
    <property type="match status" value="1"/>
</dbReference>
<feature type="domain" description="RsbT co-antagonist protein RsbRD N-terminal" evidence="3">
    <location>
        <begin position="29"/>
        <end position="167"/>
    </location>
</feature>
<dbReference type="Proteomes" id="UP000320209">
    <property type="component" value="Unassembled WGS sequence"/>
</dbReference>
<name>A0A543ACB0_9ACTN</name>
<protein>
    <submittedName>
        <fullName evidence="5">PucR-like helix-turn-helix protein</fullName>
    </submittedName>
</protein>
<proteinExistence type="inferred from homology"/>
<dbReference type="Pfam" id="PF13556">
    <property type="entry name" value="HTH_30"/>
    <property type="match status" value="1"/>
</dbReference>
<accession>A0A543ACB0</accession>
<dbReference type="InterPro" id="IPR025736">
    <property type="entry name" value="PucR_C-HTH_dom"/>
</dbReference>
<dbReference type="EMBL" id="VFOV01000001">
    <property type="protein sequence ID" value="TQL70218.1"/>
    <property type="molecule type" value="Genomic_DNA"/>
</dbReference>
<reference evidence="5 6" key="1">
    <citation type="submission" date="2019-06" db="EMBL/GenBank/DDBJ databases">
        <title>Sequencing the genomes of 1000 actinobacteria strains.</title>
        <authorList>
            <person name="Klenk H.-P."/>
        </authorList>
    </citation>
    <scope>NUCLEOTIDE SEQUENCE [LARGE SCALE GENOMIC DNA]</scope>
    <source>
        <strain evidence="5 6">DSM 25218</strain>
    </source>
</reference>
<organism evidence="5 6">
    <name type="scientific">Nocardioides albertanoniae</name>
    <dbReference type="NCBI Taxonomy" id="1175486"/>
    <lineage>
        <taxon>Bacteria</taxon>
        <taxon>Bacillati</taxon>
        <taxon>Actinomycetota</taxon>
        <taxon>Actinomycetes</taxon>
        <taxon>Propionibacteriales</taxon>
        <taxon>Nocardioidaceae</taxon>
        <taxon>Nocardioides</taxon>
    </lineage>
</organism>
<dbReference type="InterPro" id="IPR042070">
    <property type="entry name" value="PucR_C-HTH_sf"/>
</dbReference>
<dbReference type="PANTHER" id="PTHR33744">
    <property type="entry name" value="CARBOHYDRATE DIACID REGULATOR"/>
    <property type="match status" value="1"/>
</dbReference>
<feature type="domain" description="PucR C-terminal helix-turn-helix" evidence="2">
    <location>
        <begin position="343"/>
        <end position="401"/>
    </location>
</feature>
<dbReference type="InterPro" id="IPR025751">
    <property type="entry name" value="RsbRD_N_dom"/>
</dbReference>
<comment type="caution">
    <text evidence="5">The sequence shown here is derived from an EMBL/GenBank/DDBJ whole genome shotgun (WGS) entry which is preliminary data.</text>
</comment>
<dbReference type="InterPro" id="IPR051448">
    <property type="entry name" value="CdaR-like_regulators"/>
</dbReference>
<dbReference type="Pfam" id="PF14361">
    <property type="entry name" value="RsbRD_N"/>
    <property type="match status" value="1"/>
</dbReference>
<evidence type="ECO:0000313" key="6">
    <source>
        <dbReference type="Proteomes" id="UP000320209"/>
    </source>
</evidence>
<dbReference type="InterPro" id="IPR041522">
    <property type="entry name" value="CdaR_GGDEF"/>
</dbReference>